<feature type="domain" description="Phage tail fibre protein N-terminal" evidence="1">
    <location>
        <begin position="3"/>
        <end position="112"/>
    </location>
</feature>
<dbReference type="AlphaFoldDB" id="C6LG71"/>
<evidence type="ECO:0000259" key="1">
    <source>
        <dbReference type="Pfam" id="PF12571"/>
    </source>
</evidence>
<sequence length="133" mass="14688">MSKSIVTTIGIRKMLEARAGIAPLPCITGFAFGDGAVSDGIIRMPDPDEPYLRNELYRQKIDGFQIMSDTCIRYTCTLAKGTLKGIQINEMALYDADGDLVAIKSFMDKGKDEDIEMAFEIDDIFYKEGSVDG</sequence>
<protein>
    <recommendedName>
        <fullName evidence="1">Phage tail fibre protein N-terminal domain-containing protein</fullName>
    </recommendedName>
</protein>
<dbReference type="Pfam" id="PF12571">
    <property type="entry name" value="Phage_tail_fib"/>
    <property type="match status" value="1"/>
</dbReference>
<keyword evidence="3" id="KW-1185">Reference proteome</keyword>
<dbReference type="EMBL" id="ACCL02000011">
    <property type="protein sequence ID" value="EET60435.1"/>
    <property type="molecule type" value="Genomic_DNA"/>
</dbReference>
<dbReference type="Proteomes" id="UP000005561">
    <property type="component" value="Unassembled WGS sequence"/>
</dbReference>
<evidence type="ECO:0000313" key="2">
    <source>
        <dbReference type="EMBL" id="EET60435.1"/>
    </source>
</evidence>
<dbReference type="InterPro" id="IPR022225">
    <property type="entry name" value="Phage_tail_fibre_N"/>
</dbReference>
<proteinExistence type="predicted"/>
<reference evidence="2" key="1">
    <citation type="submission" date="2009-07" db="EMBL/GenBank/DDBJ databases">
        <authorList>
            <person name="Weinstock G."/>
            <person name="Sodergren E."/>
            <person name="Clifton S."/>
            <person name="Fulton L."/>
            <person name="Fulton B."/>
            <person name="Courtney L."/>
            <person name="Fronick C."/>
            <person name="Harrison M."/>
            <person name="Strong C."/>
            <person name="Farmer C."/>
            <person name="Delahaunty K."/>
            <person name="Markovic C."/>
            <person name="Hall O."/>
            <person name="Minx P."/>
            <person name="Tomlinson C."/>
            <person name="Mitreva M."/>
            <person name="Nelson J."/>
            <person name="Hou S."/>
            <person name="Wollam A."/>
            <person name="Pepin K.H."/>
            <person name="Johnson M."/>
            <person name="Bhonagiri V."/>
            <person name="Nash W.E."/>
            <person name="Warren W."/>
            <person name="Chinwalla A."/>
            <person name="Mardis E.R."/>
            <person name="Wilson R.K."/>
        </authorList>
    </citation>
    <scope>NUCLEOTIDE SEQUENCE [LARGE SCALE GENOMIC DNA]</scope>
    <source>
        <strain evidence="2">DSM 14469</strain>
    </source>
</reference>
<name>C6LG71_9FIRM</name>
<comment type="caution">
    <text evidence="2">The sequence shown here is derived from an EMBL/GenBank/DDBJ whole genome shotgun (WGS) entry which is preliminary data.</text>
</comment>
<evidence type="ECO:0000313" key="3">
    <source>
        <dbReference type="Proteomes" id="UP000005561"/>
    </source>
</evidence>
<dbReference type="STRING" id="168384.SAMN05660368_03762"/>
<dbReference type="RefSeq" id="WP_006862416.1">
    <property type="nucleotide sequence ID" value="NZ_ACCL02000011.1"/>
</dbReference>
<dbReference type="OrthoDB" id="8687147at2"/>
<organism evidence="2 3">
    <name type="scientific">Marvinbryantia formatexigens DSM 14469</name>
    <dbReference type="NCBI Taxonomy" id="478749"/>
    <lineage>
        <taxon>Bacteria</taxon>
        <taxon>Bacillati</taxon>
        <taxon>Bacillota</taxon>
        <taxon>Clostridia</taxon>
        <taxon>Lachnospirales</taxon>
        <taxon>Lachnospiraceae</taxon>
        <taxon>Marvinbryantia</taxon>
    </lineage>
</organism>
<accession>C6LG71</accession>
<dbReference type="eggNOG" id="ENOG50334XF">
    <property type="taxonomic scope" value="Bacteria"/>
</dbReference>
<gene>
    <name evidence="2" type="ORF">BRYFOR_07631</name>
</gene>